<dbReference type="EMBL" id="MQWD01000001">
    <property type="protein sequence ID" value="PAP77214.1"/>
    <property type="molecule type" value="Genomic_DNA"/>
</dbReference>
<proteinExistence type="predicted"/>
<reference evidence="1 2" key="1">
    <citation type="submission" date="2016-11" db="EMBL/GenBank/DDBJ databases">
        <title>Study of marine rhodopsin-containing bacteria.</title>
        <authorList>
            <person name="Yoshizawa S."/>
            <person name="Kumagai Y."/>
            <person name="Kogure K."/>
        </authorList>
    </citation>
    <scope>NUCLEOTIDE SEQUENCE [LARGE SCALE GENOMIC DNA]</scope>
    <source>
        <strain evidence="1 2">SAORIC-28</strain>
    </source>
</reference>
<evidence type="ECO:0000313" key="2">
    <source>
        <dbReference type="Proteomes" id="UP000216339"/>
    </source>
</evidence>
<sequence length="64" mass="6491">MRSIAWPEGAPHDPSALMYRTALLLLALLGGRTAAGQPDPHAAAVDSVFGPVDRPDGPGCAVGV</sequence>
<protein>
    <submittedName>
        <fullName evidence="1">Uncharacterized protein</fullName>
    </submittedName>
</protein>
<keyword evidence="2" id="KW-1185">Reference proteome</keyword>
<name>A0A271J2D5_9BACT</name>
<accession>A0A271J2D5</accession>
<evidence type="ECO:0000313" key="1">
    <source>
        <dbReference type="EMBL" id="PAP77214.1"/>
    </source>
</evidence>
<gene>
    <name evidence="1" type="ORF">BSZ37_12615</name>
</gene>
<dbReference type="AlphaFoldDB" id="A0A271J2D5"/>
<dbReference type="Proteomes" id="UP000216339">
    <property type="component" value="Unassembled WGS sequence"/>
</dbReference>
<comment type="caution">
    <text evidence="1">The sequence shown here is derived from an EMBL/GenBank/DDBJ whole genome shotgun (WGS) entry which is preliminary data.</text>
</comment>
<organism evidence="1 2">
    <name type="scientific">Rubrivirga marina</name>
    <dbReference type="NCBI Taxonomy" id="1196024"/>
    <lineage>
        <taxon>Bacteria</taxon>
        <taxon>Pseudomonadati</taxon>
        <taxon>Rhodothermota</taxon>
        <taxon>Rhodothermia</taxon>
        <taxon>Rhodothermales</taxon>
        <taxon>Rubricoccaceae</taxon>
        <taxon>Rubrivirga</taxon>
    </lineage>
</organism>